<keyword evidence="2" id="KW-1185">Reference proteome</keyword>
<evidence type="ECO:0000313" key="1">
    <source>
        <dbReference type="EMBL" id="KAK3933987.1"/>
    </source>
</evidence>
<dbReference type="Proteomes" id="UP001303473">
    <property type="component" value="Unassembled WGS sequence"/>
</dbReference>
<reference evidence="2" key="1">
    <citation type="journal article" date="2023" name="Mol. Phylogenet. Evol.">
        <title>Genome-scale phylogeny and comparative genomics of the fungal order Sordariales.</title>
        <authorList>
            <person name="Hensen N."/>
            <person name="Bonometti L."/>
            <person name="Westerberg I."/>
            <person name="Brannstrom I.O."/>
            <person name="Guillou S."/>
            <person name="Cros-Aarteil S."/>
            <person name="Calhoun S."/>
            <person name="Haridas S."/>
            <person name="Kuo A."/>
            <person name="Mondo S."/>
            <person name="Pangilinan J."/>
            <person name="Riley R."/>
            <person name="LaButti K."/>
            <person name="Andreopoulos B."/>
            <person name="Lipzen A."/>
            <person name="Chen C."/>
            <person name="Yan M."/>
            <person name="Daum C."/>
            <person name="Ng V."/>
            <person name="Clum A."/>
            <person name="Steindorff A."/>
            <person name="Ohm R.A."/>
            <person name="Martin F."/>
            <person name="Silar P."/>
            <person name="Natvig D.O."/>
            <person name="Lalanne C."/>
            <person name="Gautier V."/>
            <person name="Ament-Velasquez S.L."/>
            <person name="Kruys A."/>
            <person name="Hutchinson M.I."/>
            <person name="Powell A.J."/>
            <person name="Barry K."/>
            <person name="Miller A.N."/>
            <person name="Grigoriev I.V."/>
            <person name="Debuchy R."/>
            <person name="Gladieux P."/>
            <person name="Hiltunen Thoren M."/>
            <person name="Johannesson H."/>
        </authorList>
    </citation>
    <scope>NUCLEOTIDE SEQUENCE [LARGE SCALE GENOMIC DNA]</scope>
    <source>
        <strain evidence="2">CBS 340.73</strain>
    </source>
</reference>
<gene>
    <name evidence="1" type="ORF">QBC46DRAFT_414326</name>
</gene>
<sequence>MEIGNPIPAVVKTCSYQPEQPGAWFQHSKARISPSPSDRNMSYISLANHSPCHNFLSLTELYSDLSSLQIAHLSPGLTFPVPHSDPVSWIERLEKLEDKLQDPVLQQPRWDCLKLDKPQILIKGVQLKIIKLQNAVSGLENWAQRMDTAYGEFKEAVENVFKLVNS</sequence>
<proteinExistence type="predicted"/>
<evidence type="ECO:0000313" key="2">
    <source>
        <dbReference type="Proteomes" id="UP001303473"/>
    </source>
</evidence>
<comment type="caution">
    <text evidence="1">The sequence shown here is derived from an EMBL/GenBank/DDBJ whole genome shotgun (WGS) entry which is preliminary data.</text>
</comment>
<name>A0AAN6MY15_9PEZI</name>
<dbReference type="AlphaFoldDB" id="A0AAN6MY15"/>
<dbReference type="EMBL" id="MU854042">
    <property type="protein sequence ID" value="KAK3933987.1"/>
    <property type="molecule type" value="Genomic_DNA"/>
</dbReference>
<accession>A0AAN6MY15</accession>
<organism evidence="1 2">
    <name type="scientific">Diplogelasinospora grovesii</name>
    <dbReference type="NCBI Taxonomy" id="303347"/>
    <lineage>
        <taxon>Eukaryota</taxon>
        <taxon>Fungi</taxon>
        <taxon>Dikarya</taxon>
        <taxon>Ascomycota</taxon>
        <taxon>Pezizomycotina</taxon>
        <taxon>Sordariomycetes</taxon>
        <taxon>Sordariomycetidae</taxon>
        <taxon>Sordariales</taxon>
        <taxon>Diplogelasinosporaceae</taxon>
        <taxon>Diplogelasinospora</taxon>
    </lineage>
</organism>
<protein>
    <submittedName>
        <fullName evidence="1">Uncharacterized protein</fullName>
    </submittedName>
</protein>